<sequence length="60" mass="6614">MGGAHSRDGYLDSSDEENEENEETNYEDASEGNSSERIKTPSSIDDVDAKLKALKLKYSS</sequence>
<evidence type="ECO:0000313" key="3">
    <source>
        <dbReference type="Proteomes" id="UP000265520"/>
    </source>
</evidence>
<dbReference type="AlphaFoldDB" id="A0A392UR64"/>
<dbReference type="EMBL" id="LXQA010875423">
    <property type="protein sequence ID" value="MCI75114.1"/>
    <property type="molecule type" value="Genomic_DNA"/>
</dbReference>
<proteinExistence type="predicted"/>
<keyword evidence="3" id="KW-1185">Reference proteome</keyword>
<feature type="compositionally biased region" description="Basic and acidic residues" evidence="1">
    <location>
        <begin position="1"/>
        <end position="10"/>
    </location>
</feature>
<protein>
    <submittedName>
        <fullName evidence="2">Protein CYPRO4-like</fullName>
    </submittedName>
</protein>
<dbReference type="Proteomes" id="UP000265520">
    <property type="component" value="Unassembled WGS sequence"/>
</dbReference>
<feature type="region of interest" description="Disordered" evidence="1">
    <location>
        <begin position="1"/>
        <end position="45"/>
    </location>
</feature>
<comment type="caution">
    <text evidence="2">The sequence shown here is derived from an EMBL/GenBank/DDBJ whole genome shotgun (WGS) entry which is preliminary data.</text>
</comment>
<name>A0A392UR64_9FABA</name>
<feature type="non-terminal residue" evidence="2">
    <location>
        <position position="60"/>
    </location>
</feature>
<accession>A0A392UR64</accession>
<organism evidence="2 3">
    <name type="scientific">Trifolium medium</name>
    <dbReference type="NCBI Taxonomy" id="97028"/>
    <lineage>
        <taxon>Eukaryota</taxon>
        <taxon>Viridiplantae</taxon>
        <taxon>Streptophyta</taxon>
        <taxon>Embryophyta</taxon>
        <taxon>Tracheophyta</taxon>
        <taxon>Spermatophyta</taxon>
        <taxon>Magnoliopsida</taxon>
        <taxon>eudicotyledons</taxon>
        <taxon>Gunneridae</taxon>
        <taxon>Pentapetalae</taxon>
        <taxon>rosids</taxon>
        <taxon>fabids</taxon>
        <taxon>Fabales</taxon>
        <taxon>Fabaceae</taxon>
        <taxon>Papilionoideae</taxon>
        <taxon>50 kb inversion clade</taxon>
        <taxon>NPAAA clade</taxon>
        <taxon>Hologalegina</taxon>
        <taxon>IRL clade</taxon>
        <taxon>Trifolieae</taxon>
        <taxon>Trifolium</taxon>
    </lineage>
</organism>
<evidence type="ECO:0000313" key="2">
    <source>
        <dbReference type="EMBL" id="MCI75114.1"/>
    </source>
</evidence>
<evidence type="ECO:0000256" key="1">
    <source>
        <dbReference type="SAM" id="MobiDB-lite"/>
    </source>
</evidence>
<feature type="compositionally biased region" description="Acidic residues" evidence="1">
    <location>
        <begin position="13"/>
        <end position="30"/>
    </location>
</feature>
<reference evidence="2 3" key="1">
    <citation type="journal article" date="2018" name="Front. Plant Sci.">
        <title>Red Clover (Trifolium pratense) and Zigzag Clover (T. medium) - A Picture of Genomic Similarities and Differences.</title>
        <authorList>
            <person name="Dluhosova J."/>
            <person name="Istvanek J."/>
            <person name="Nedelnik J."/>
            <person name="Repkova J."/>
        </authorList>
    </citation>
    <scope>NUCLEOTIDE SEQUENCE [LARGE SCALE GENOMIC DNA]</scope>
    <source>
        <strain evidence="3">cv. 10/8</strain>
        <tissue evidence="2">Leaf</tissue>
    </source>
</reference>